<protein>
    <submittedName>
        <fullName evidence="1">CPXCG motif-containing cysteine-rich protein</fullName>
    </submittedName>
</protein>
<dbReference type="AlphaFoldDB" id="A0A6I5RSM1"/>
<reference evidence="1 2" key="1">
    <citation type="submission" date="2020-02" db="EMBL/GenBank/DDBJ databases">
        <title>Broccoli isolated Pseudomonas sp.</title>
        <authorList>
            <person name="Fujikawa T."/>
            <person name="Sawada H."/>
        </authorList>
    </citation>
    <scope>NUCLEOTIDE SEQUENCE [LARGE SCALE GENOMIC DNA]</scope>
    <source>
        <strain evidence="1 2">JCM 32154</strain>
    </source>
</reference>
<comment type="caution">
    <text evidence="1">The sequence shown here is derived from an EMBL/GenBank/DDBJ whole genome shotgun (WGS) entry which is preliminary data.</text>
</comment>
<dbReference type="Proteomes" id="UP000471751">
    <property type="component" value="Unassembled WGS sequence"/>
</dbReference>
<dbReference type="Pfam" id="PF14255">
    <property type="entry name" value="Zn_ribbon_21"/>
    <property type="match status" value="1"/>
</dbReference>
<gene>
    <name evidence="1" type="ORF">G3O07_13945</name>
</gene>
<organism evidence="1 2">
    <name type="scientific">Pseudomonas laurentiana</name>
    <dbReference type="NCBI Taxonomy" id="2364649"/>
    <lineage>
        <taxon>Bacteria</taxon>
        <taxon>Pseudomonadati</taxon>
        <taxon>Pseudomonadota</taxon>
        <taxon>Gammaproteobacteria</taxon>
        <taxon>Pseudomonadales</taxon>
        <taxon>Pseudomonadaceae</taxon>
        <taxon>Pseudomonas</taxon>
    </lineage>
</organism>
<evidence type="ECO:0000313" key="2">
    <source>
        <dbReference type="Proteomes" id="UP000471751"/>
    </source>
</evidence>
<keyword evidence="2" id="KW-1185">Reference proteome</keyword>
<dbReference type="InterPro" id="IPR025990">
    <property type="entry name" value="zinc_ribbon_bacterial"/>
</dbReference>
<dbReference type="PIRSF" id="PIRSF037225">
    <property type="entry name" value="UCP037225"/>
    <property type="match status" value="1"/>
</dbReference>
<dbReference type="InterPro" id="IPR017143">
    <property type="entry name" value="UCP037225"/>
</dbReference>
<proteinExistence type="predicted"/>
<name>A0A6I5RSM1_9PSED</name>
<accession>A0A6I5RSM1</accession>
<sequence length="60" mass="6963">MLETELHDCPYCGEEFEAVLDLSGGDQQYVEDCPVCCRPILFVLQVHGDEWMLDLKREDE</sequence>
<dbReference type="EMBL" id="JAAHBT010000140">
    <property type="protein sequence ID" value="NES10581.1"/>
    <property type="molecule type" value="Genomic_DNA"/>
</dbReference>
<dbReference type="RefSeq" id="WP_163936927.1">
    <property type="nucleotide sequence ID" value="NZ_BMQU01000008.1"/>
</dbReference>
<evidence type="ECO:0000313" key="1">
    <source>
        <dbReference type="EMBL" id="NES10581.1"/>
    </source>
</evidence>